<feature type="region of interest" description="Disordered" evidence="1">
    <location>
        <begin position="395"/>
        <end position="433"/>
    </location>
</feature>
<feature type="compositionally biased region" description="Polar residues" evidence="1">
    <location>
        <begin position="336"/>
        <end position="345"/>
    </location>
</feature>
<evidence type="ECO:0000256" key="1">
    <source>
        <dbReference type="SAM" id="MobiDB-lite"/>
    </source>
</evidence>
<dbReference type="HOGENOM" id="CLU_478200_0_0_1"/>
<name>A0A0C3P0C4_PISTI</name>
<feature type="region of interest" description="Disordered" evidence="1">
    <location>
        <begin position="213"/>
        <end position="242"/>
    </location>
</feature>
<feature type="compositionally biased region" description="Polar residues" evidence="1">
    <location>
        <begin position="18"/>
        <end position="29"/>
    </location>
</feature>
<feature type="compositionally biased region" description="Low complexity" evidence="1">
    <location>
        <begin position="495"/>
        <end position="510"/>
    </location>
</feature>
<keyword evidence="3" id="KW-1185">Reference proteome</keyword>
<dbReference type="OrthoDB" id="3218262at2759"/>
<accession>A0A0C3P0C4</accession>
<organism evidence="2 3">
    <name type="scientific">Pisolithus tinctorius Marx 270</name>
    <dbReference type="NCBI Taxonomy" id="870435"/>
    <lineage>
        <taxon>Eukaryota</taxon>
        <taxon>Fungi</taxon>
        <taxon>Dikarya</taxon>
        <taxon>Basidiomycota</taxon>
        <taxon>Agaricomycotina</taxon>
        <taxon>Agaricomycetes</taxon>
        <taxon>Agaricomycetidae</taxon>
        <taxon>Boletales</taxon>
        <taxon>Sclerodermatineae</taxon>
        <taxon>Pisolithaceae</taxon>
        <taxon>Pisolithus</taxon>
    </lineage>
</organism>
<feature type="region of interest" description="Disordered" evidence="1">
    <location>
        <begin position="535"/>
        <end position="559"/>
    </location>
</feature>
<dbReference type="EMBL" id="KN831993">
    <property type="protein sequence ID" value="KIO00779.1"/>
    <property type="molecule type" value="Genomic_DNA"/>
</dbReference>
<evidence type="ECO:0000313" key="3">
    <source>
        <dbReference type="Proteomes" id="UP000054217"/>
    </source>
</evidence>
<reference evidence="2 3" key="1">
    <citation type="submission" date="2014-04" db="EMBL/GenBank/DDBJ databases">
        <authorList>
            <consortium name="DOE Joint Genome Institute"/>
            <person name="Kuo A."/>
            <person name="Kohler A."/>
            <person name="Costa M.D."/>
            <person name="Nagy L.G."/>
            <person name="Floudas D."/>
            <person name="Copeland A."/>
            <person name="Barry K.W."/>
            <person name="Cichocki N."/>
            <person name="Veneault-Fourrey C."/>
            <person name="LaButti K."/>
            <person name="Lindquist E.A."/>
            <person name="Lipzen A."/>
            <person name="Lundell T."/>
            <person name="Morin E."/>
            <person name="Murat C."/>
            <person name="Sun H."/>
            <person name="Tunlid A."/>
            <person name="Henrissat B."/>
            <person name="Grigoriev I.V."/>
            <person name="Hibbett D.S."/>
            <person name="Martin F."/>
            <person name="Nordberg H.P."/>
            <person name="Cantor M.N."/>
            <person name="Hua S.X."/>
        </authorList>
    </citation>
    <scope>NUCLEOTIDE SEQUENCE [LARGE SCALE GENOMIC DNA]</scope>
    <source>
        <strain evidence="2 3">Marx 270</strain>
    </source>
</reference>
<dbReference type="STRING" id="870435.A0A0C3P0C4"/>
<protein>
    <submittedName>
        <fullName evidence="2">Uncharacterized protein</fullName>
    </submittedName>
</protein>
<sequence length="601" mass="65627">MSLYTPVFPSLRGRGNPSRRNSYTSAQNTQRYADVLRDVHLFLSTQGEELSPPSRPSSPNFEERVSHLRERVREAFYDAKGEPSNGLWTNLSEQLRMGCVKGRYHPLSGDGQRVLGENVEWILPETEEDWFVLEKKREEARRLKKLAASQQGRSVPAFQQSSASNLARANSTMPCQDEVFEQGVSTVSQETIRKAKEKVSKWQATIVPGSVPEFERPQAPLKTNVDSSVPKGKPSVREKTSSSLNFPVVKRAAGTLDGKGERRPPLGYPVSNNLVGLGDSRVTYTAQRSTGDVGDTRGGKIVVVDSNGTRKTGLTAGTKPKINDYPEMPYLPPSFPSQLSTSTPPQRAPGLSARMKPPPILPLPPSSSTPSPSTPPVQDHIGQEPRAANVLSHSPQFDTPQLLHPLHPFPSDVPIEPPTTQTKKRTAPFRVTPPAGFEDEIVARSPAHEADVWKAPPGETRRSAASEAFIAPAPASTHRVEAGSTTPKVPSPTKSYFSSHASSPSASPVSNRNLLLHSPENAILCLADEPDTFRPPHTSTQNGPKAFGPTSSDPLGMGYSSQFNIEKHVDRVTELLEKDVDFNNWLKDVNTVDDAYEEPGT</sequence>
<feature type="compositionally biased region" description="Polar residues" evidence="1">
    <location>
        <begin position="537"/>
        <end position="559"/>
    </location>
</feature>
<gene>
    <name evidence="2" type="ORF">M404DRAFT_1003485</name>
</gene>
<feature type="compositionally biased region" description="Polar residues" evidence="1">
    <location>
        <begin position="483"/>
        <end position="494"/>
    </location>
</feature>
<dbReference type="Proteomes" id="UP000054217">
    <property type="component" value="Unassembled WGS sequence"/>
</dbReference>
<feature type="compositionally biased region" description="Pro residues" evidence="1">
    <location>
        <begin position="356"/>
        <end position="375"/>
    </location>
</feature>
<feature type="region of interest" description="Disordered" evidence="1">
    <location>
        <begin position="471"/>
        <end position="512"/>
    </location>
</feature>
<dbReference type="InParanoid" id="A0A0C3P0C4"/>
<feature type="region of interest" description="Disordered" evidence="1">
    <location>
        <begin position="1"/>
        <end position="29"/>
    </location>
</feature>
<feature type="region of interest" description="Disordered" evidence="1">
    <location>
        <begin position="310"/>
        <end position="381"/>
    </location>
</feature>
<evidence type="ECO:0000313" key="2">
    <source>
        <dbReference type="EMBL" id="KIO00779.1"/>
    </source>
</evidence>
<proteinExistence type="predicted"/>
<dbReference type="AlphaFoldDB" id="A0A0C3P0C4"/>
<reference evidence="3" key="2">
    <citation type="submission" date="2015-01" db="EMBL/GenBank/DDBJ databases">
        <title>Evolutionary Origins and Diversification of the Mycorrhizal Mutualists.</title>
        <authorList>
            <consortium name="DOE Joint Genome Institute"/>
            <consortium name="Mycorrhizal Genomics Consortium"/>
            <person name="Kohler A."/>
            <person name="Kuo A."/>
            <person name="Nagy L.G."/>
            <person name="Floudas D."/>
            <person name="Copeland A."/>
            <person name="Barry K.W."/>
            <person name="Cichocki N."/>
            <person name="Veneault-Fourrey C."/>
            <person name="LaButti K."/>
            <person name="Lindquist E.A."/>
            <person name="Lipzen A."/>
            <person name="Lundell T."/>
            <person name="Morin E."/>
            <person name="Murat C."/>
            <person name="Riley R."/>
            <person name="Ohm R."/>
            <person name="Sun H."/>
            <person name="Tunlid A."/>
            <person name="Henrissat B."/>
            <person name="Grigoriev I.V."/>
            <person name="Hibbett D.S."/>
            <person name="Martin F."/>
        </authorList>
    </citation>
    <scope>NUCLEOTIDE SEQUENCE [LARGE SCALE GENOMIC DNA]</scope>
    <source>
        <strain evidence="3">Marx 270</strain>
    </source>
</reference>